<dbReference type="VEuPathDB" id="FungiDB:AO090009000315"/>
<dbReference type="PANTHER" id="PTHR38115:SF1">
    <property type="entry name" value="LIPOCALIN-LIKE DOMAIN-CONTAINING PROTEIN"/>
    <property type="match status" value="1"/>
</dbReference>
<protein>
    <submittedName>
        <fullName evidence="2">Uncharacterized protein</fullName>
    </submittedName>
</protein>
<dbReference type="EMBL" id="MKZY01000002">
    <property type="protein sequence ID" value="OOO13583.1"/>
    <property type="molecule type" value="Genomic_DNA"/>
</dbReference>
<name>A0A1S9DWY7_ASPOZ</name>
<evidence type="ECO:0000313" key="2">
    <source>
        <dbReference type="EMBL" id="OOO13583.1"/>
    </source>
</evidence>
<gene>
    <name evidence="2" type="ORF">OAory_01013320</name>
</gene>
<reference evidence="2 3" key="1">
    <citation type="submission" date="2016-10" db="EMBL/GenBank/DDBJ databases">
        <title>Genome sequencing of Aspergillus oryzae BCC7051.</title>
        <authorList>
            <person name="Thammarongtham C."/>
            <person name="Vorapreeda T."/>
            <person name="Nookaew I."/>
            <person name="Srisuk T."/>
            <person name="Land M."/>
            <person name="Jeennor S."/>
            <person name="Laoteng K."/>
        </authorList>
    </citation>
    <scope>NUCLEOTIDE SEQUENCE [LARGE SCALE GENOMIC DNA]</scope>
    <source>
        <strain evidence="2 3">BCC7051</strain>
    </source>
</reference>
<proteinExistence type="predicted"/>
<accession>A0A1S9DWY7</accession>
<dbReference type="Proteomes" id="UP000190312">
    <property type="component" value="Unassembled WGS sequence"/>
</dbReference>
<evidence type="ECO:0000313" key="3">
    <source>
        <dbReference type="Proteomes" id="UP000190312"/>
    </source>
</evidence>
<dbReference type="AlphaFoldDB" id="A0A1S9DWY7"/>
<organism evidence="2 3">
    <name type="scientific">Aspergillus oryzae</name>
    <name type="common">Yellow koji mold</name>
    <dbReference type="NCBI Taxonomy" id="5062"/>
    <lineage>
        <taxon>Eukaryota</taxon>
        <taxon>Fungi</taxon>
        <taxon>Dikarya</taxon>
        <taxon>Ascomycota</taxon>
        <taxon>Pezizomycotina</taxon>
        <taxon>Eurotiomycetes</taxon>
        <taxon>Eurotiomycetidae</taxon>
        <taxon>Eurotiales</taxon>
        <taxon>Aspergillaceae</taxon>
        <taxon>Aspergillus</taxon>
        <taxon>Aspergillus subgen. Circumdati</taxon>
    </lineage>
</organism>
<feature type="region of interest" description="Disordered" evidence="1">
    <location>
        <begin position="416"/>
        <end position="487"/>
    </location>
</feature>
<evidence type="ECO:0000256" key="1">
    <source>
        <dbReference type="SAM" id="MobiDB-lite"/>
    </source>
</evidence>
<dbReference type="OrthoDB" id="425354at2759"/>
<dbReference type="InterPro" id="IPR053037">
    <property type="entry name" value="Pericyclase_pydY-like"/>
</dbReference>
<comment type="caution">
    <text evidence="2">The sequence shown here is derived from an EMBL/GenBank/DDBJ whole genome shotgun (WGS) entry which is preliminary data.</text>
</comment>
<feature type="compositionally biased region" description="Polar residues" evidence="1">
    <location>
        <begin position="476"/>
        <end position="487"/>
    </location>
</feature>
<feature type="region of interest" description="Disordered" evidence="1">
    <location>
        <begin position="210"/>
        <end position="231"/>
    </location>
</feature>
<dbReference type="PANTHER" id="PTHR38115">
    <property type="entry name" value="LIPOCALIN-LIKE DOMAIN-CONTAINING PROTEIN"/>
    <property type="match status" value="1"/>
</dbReference>
<sequence>MKLQRLNWLIRRAFRHITITFTITEYASIGPDNSPLALHIDVVHTVTGGFNGTAEKRTLDWNPYVHKDHVFGNLSVRSRLIGGVEDEDGHVRPALELDTPSIDERAYDFLRGVISSEGELEDGFLLEESPPNSVGTSRGGWLHTVSHSEDLGWTMEQVWGFEMIHGERYHTRRVVLINRYGDFRQAQGRAALLSDLQATATINADKTLAQLDDGPVPKADPKNPEAPAAAIDNNTSSRTRYLSYIHPEHALYGPLAYPVFYSTGGRSYHRYITLSVVHYKDEHTVAYNLSATSKKAAAEIKKQTSPLVEFFRFCQDNPDVDFTYQNAPLYLTWNKKCWKRRIQQGTLQIGWIHLVNPLQGEVYYLRRLLTKVKGPKSYEDLRTVPLTPGEVPIRDCEVHTLYPDGSPIYTLALSLTPTSSTPAPPSATPASSAEQSSIALGKRPAKNPPSDSKHKKKKKRSSAIFAPKDDRPSSPDWPSQLQEDNNL</sequence>